<comment type="caution">
    <text evidence="1">The sequence shown here is derived from an EMBL/GenBank/DDBJ whole genome shotgun (WGS) entry which is preliminary data.</text>
</comment>
<name>A0A4Y2FS35_ARAVE</name>
<dbReference type="EMBL" id="BGPR01000995">
    <property type="protein sequence ID" value="GBM42434.1"/>
    <property type="molecule type" value="Genomic_DNA"/>
</dbReference>
<evidence type="ECO:0000313" key="1">
    <source>
        <dbReference type="EMBL" id="GBM42434.1"/>
    </source>
</evidence>
<dbReference type="Proteomes" id="UP000499080">
    <property type="component" value="Unassembled WGS sequence"/>
</dbReference>
<dbReference type="AlphaFoldDB" id="A0A4Y2FS35"/>
<sequence length="117" mass="13577">MRVFPKRYLLSGHASYINFEAVLLGQWTAKLIAASSAWKKGIILAQFEFKSLKGFLFIFENAHRDPTNFSDPRSIRVHIELTICNLRFDVNNSDLNWDTGQFNKMMKFTDIQNTTDL</sequence>
<accession>A0A4Y2FS35</accession>
<keyword evidence="2" id="KW-1185">Reference proteome</keyword>
<organism evidence="1 2">
    <name type="scientific">Araneus ventricosus</name>
    <name type="common">Orbweaver spider</name>
    <name type="synonym">Epeira ventricosa</name>
    <dbReference type="NCBI Taxonomy" id="182803"/>
    <lineage>
        <taxon>Eukaryota</taxon>
        <taxon>Metazoa</taxon>
        <taxon>Ecdysozoa</taxon>
        <taxon>Arthropoda</taxon>
        <taxon>Chelicerata</taxon>
        <taxon>Arachnida</taxon>
        <taxon>Araneae</taxon>
        <taxon>Araneomorphae</taxon>
        <taxon>Entelegynae</taxon>
        <taxon>Araneoidea</taxon>
        <taxon>Araneidae</taxon>
        <taxon>Araneus</taxon>
    </lineage>
</organism>
<reference evidence="1 2" key="1">
    <citation type="journal article" date="2019" name="Sci. Rep.">
        <title>Orb-weaving spider Araneus ventricosus genome elucidates the spidroin gene catalogue.</title>
        <authorList>
            <person name="Kono N."/>
            <person name="Nakamura H."/>
            <person name="Ohtoshi R."/>
            <person name="Moran D.A.P."/>
            <person name="Shinohara A."/>
            <person name="Yoshida Y."/>
            <person name="Fujiwara M."/>
            <person name="Mori M."/>
            <person name="Tomita M."/>
            <person name="Arakawa K."/>
        </authorList>
    </citation>
    <scope>NUCLEOTIDE SEQUENCE [LARGE SCALE GENOMIC DNA]</scope>
</reference>
<gene>
    <name evidence="1" type="ORF">AVEN_138780_1</name>
</gene>
<protein>
    <submittedName>
        <fullName evidence="1">Uncharacterized protein</fullName>
    </submittedName>
</protein>
<proteinExistence type="predicted"/>
<evidence type="ECO:0000313" key="2">
    <source>
        <dbReference type="Proteomes" id="UP000499080"/>
    </source>
</evidence>